<keyword evidence="8" id="KW-0496">Mitochondrion</keyword>
<dbReference type="SUPFAM" id="SSF81406">
    <property type="entry name" value="Mitochondrial cytochrome c oxidase subunit IV"/>
    <property type="match status" value="1"/>
</dbReference>
<evidence type="ECO:0000256" key="4">
    <source>
        <dbReference type="ARBA" id="ARBA00022792"/>
    </source>
</evidence>
<dbReference type="GO" id="GO:0016491">
    <property type="term" value="F:oxidoreductase activity"/>
    <property type="evidence" value="ECO:0007669"/>
    <property type="project" value="UniProtKB-KW"/>
</dbReference>
<dbReference type="STRING" id="133381.A0A2T9ZF92"/>
<comment type="subcellular location">
    <subcellularLocation>
        <location evidence="1">Mitochondrion inner membrane</location>
        <topology evidence="1">Single-pass membrane protein</topology>
    </subcellularLocation>
</comment>
<keyword evidence="12" id="KW-1185">Reference proteome</keyword>
<evidence type="ECO:0000256" key="2">
    <source>
        <dbReference type="ARBA" id="ARBA00008135"/>
    </source>
</evidence>
<evidence type="ECO:0000256" key="8">
    <source>
        <dbReference type="ARBA" id="ARBA00023128"/>
    </source>
</evidence>
<comment type="similarity">
    <text evidence="2">Belongs to the cytochrome c oxidase IV family.</text>
</comment>
<evidence type="ECO:0000313" key="11">
    <source>
        <dbReference type="EMBL" id="PVV03273.1"/>
    </source>
</evidence>
<evidence type="ECO:0000313" key="12">
    <source>
        <dbReference type="Proteomes" id="UP000245609"/>
    </source>
</evidence>
<keyword evidence="9 10" id="KW-0472">Membrane</keyword>
<gene>
    <name evidence="11" type="ORF">BB560_002252</name>
</gene>
<dbReference type="GO" id="GO:0045277">
    <property type="term" value="C:respiratory chain complex IV"/>
    <property type="evidence" value="ECO:0007669"/>
    <property type="project" value="InterPro"/>
</dbReference>
<keyword evidence="3 10" id="KW-0812">Transmembrane</keyword>
<protein>
    <recommendedName>
        <fullName evidence="13">Cytochrome c oxidase subunit IV</fullName>
    </recommendedName>
</protein>
<evidence type="ECO:0000256" key="10">
    <source>
        <dbReference type="SAM" id="Phobius"/>
    </source>
</evidence>
<dbReference type="InterPro" id="IPR036639">
    <property type="entry name" value="Cyt_c_oxidase_su4_sf"/>
</dbReference>
<dbReference type="Gene3D" id="1.10.442.10">
    <property type="entry name" value="Cytochrome c oxidase subunit IV"/>
    <property type="match status" value="1"/>
</dbReference>
<evidence type="ECO:0000256" key="5">
    <source>
        <dbReference type="ARBA" id="ARBA00022946"/>
    </source>
</evidence>
<organism evidence="11 12">
    <name type="scientific">Smittium megazygosporum</name>
    <dbReference type="NCBI Taxonomy" id="133381"/>
    <lineage>
        <taxon>Eukaryota</taxon>
        <taxon>Fungi</taxon>
        <taxon>Fungi incertae sedis</taxon>
        <taxon>Zoopagomycota</taxon>
        <taxon>Kickxellomycotina</taxon>
        <taxon>Harpellomycetes</taxon>
        <taxon>Harpellales</taxon>
        <taxon>Legeriomycetaceae</taxon>
        <taxon>Smittium</taxon>
    </lineage>
</organism>
<dbReference type="PANTHER" id="PTHR10707:SF10">
    <property type="entry name" value="CYTOCHROME C OXIDASE SUBUNIT 4"/>
    <property type="match status" value="1"/>
</dbReference>
<name>A0A2T9ZF92_9FUNG</name>
<sequence length="160" mass="17653">MLRSSRVISLGAQTLRMQLRRSTTAASSAPVISQVEAKWAETPETSRAEIVAKLDELMKNDWHKLSTEDKRAAFYVHYGNYGPRAPISQKGDGLKIFLYTSAIVGLSLITTYAASVLIPRESRTLTKEWMEKSNEIALAEKANPITGISSEGYTGKGFVQ</sequence>
<evidence type="ECO:0000256" key="1">
    <source>
        <dbReference type="ARBA" id="ARBA00004434"/>
    </source>
</evidence>
<dbReference type="EMBL" id="MBFS01000254">
    <property type="protein sequence ID" value="PVV03273.1"/>
    <property type="molecule type" value="Genomic_DNA"/>
</dbReference>
<comment type="caution">
    <text evidence="11">The sequence shown here is derived from an EMBL/GenBank/DDBJ whole genome shotgun (WGS) entry which is preliminary data.</text>
</comment>
<dbReference type="AlphaFoldDB" id="A0A2T9ZF92"/>
<evidence type="ECO:0000256" key="6">
    <source>
        <dbReference type="ARBA" id="ARBA00022989"/>
    </source>
</evidence>
<reference evidence="11 12" key="1">
    <citation type="journal article" date="2018" name="MBio">
        <title>Comparative Genomics Reveals the Core Gene Toolbox for the Fungus-Insect Symbiosis.</title>
        <authorList>
            <person name="Wang Y."/>
            <person name="Stata M."/>
            <person name="Wang W."/>
            <person name="Stajich J.E."/>
            <person name="White M.M."/>
            <person name="Moncalvo J.M."/>
        </authorList>
    </citation>
    <scope>NUCLEOTIDE SEQUENCE [LARGE SCALE GENOMIC DNA]</scope>
    <source>
        <strain evidence="11 12">SC-DP-2</strain>
    </source>
</reference>
<evidence type="ECO:0000256" key="3">
    <source>
        <dbReference type="ARBA" id="ARBA00022692"/>
    </source>
</evidence>
<dbReference type="Proteomes" id="UP000245609">
    <property type="component" value="Unassembled WGS sequence"/>
</dbReference>
<evidence type="ECO:0000256" key="7">
    <source>
        <dbReference type="ARBA" id="ARBA00023002"/>
    </source>
</evidence>
<proteinExistence type="inferred from homology"/>
<dbReference type="InterPro" id="IPR004203">
    <property type="entry name" value="Cyt_c_oxidase_su4_fam"/>
</dbReference>
<feature type="transmembrane region" description="Helical" evidence="10">
    <location>
        <begin position="96"/>
        <end position="118"/>
    </location>
</feature>
<dbReference type="PANTHER" id="PTHR10707">
    <property type="entry name" value="CYTOCHROME C OXIDASE SUBUNIT IV"/>
    <property type="match status" value="1"/>
</dbReference>
<evidence type="ECO:0008006" key="13">
    <source>
        <dbReference type="Google" id="ProtNLM"/>
    </source>
</evidence>
<keyword evidence="4" id="KW-0999">Mitochondrion inner membrane</keyword>
<dbReference type="OrthoDB" id="186013at2759"/>
<keyword evidence="5" id="KW-0809">Transit peptide</keyword>
<dbReference type="GO" id="GO:0006123">
    <property type="term" value="P:mitochondrial electron transport, cytochrome c to oxygen"/>
    <property type="evidence" value="ECO:0007669"/>
    <property type="project" value="InterPro"/>
</dbReference>
<evidence type="ECO:0000256" key="9">
    <source>
        <dbReference type="ARBA" id="ARBA00023136"/>
    </source>
</evidence>
<accession>A0A2T9ZF92</accession>
<keyword evidence="7" id="KW-0560">Oxidoreductase</keyword>
<keyword evidence="6 10" id="KW-1133">Transmembrane helix</keyword>
<dbReference type="GO" id="GO:0005743">
    <property type="term" value="C:mitochondrial inner membrane"/>
    <property type="evidence" value="ECO:0007669"/>
    <property type="project" value="UniProtKB-SubCell"/>
</dbReference>
<dbReference type="Pfam" id="PF02936">
    <property type="entry name" value="COX4"/>
    <property type="match status" value="1"/>
</dbReference>